<evidence type="ECO:0000256" key="4">
    <source>
        <dbReference type="ARBA" id="ARBA00022695"/>
    </source>
</evidence>
<dbReference type="PANTHER" id="PTHR46969">
    <property type="entry name" value="BIFUNCTIONAL PROTEIN HLDE"/>
    <property type="match status" value="1"/>
</dbReference>
<dbReference type="Gene3D" id="3.40.50.620">
    <property type="entry name" value="HUPs"/>
    <property type="match status" value="1"/>
</dbReference>
<protein>
    <recommendedName>
        <fullName evidence="2">D-glycero-beta-D-manno-heptose 1-phosphate adenylyltransferase</fullName>
        <ecNumber evidence="2">2.7.7.70</ecNumber>
    </recommendedName>
</protein>
<evidence type="ECO:0000256" key="2">
    <source>
        <dbReference type="ARBA" id="ARBA00012519"/>
    </source>
</evidence>
<feature type="domain" description="Cytidyltransferase-like" evidence="13">
    <location>
        <begin position="361"/>
        <end position="456"/>
    </location>
</feature>
<dbReference type="Pfam" id="PF00294">
    <property type="entry name" value="PfkB"/>
    <property type="match status" value="1"/>
</dbReference>
<feature type="domain" description="Carbohydrate kinase PfkB" evidence="12">
    <location>
        <begin position="34"/>
        <end position="324"/>
    </location>
</feature>
<keyword evidence="3" id="KW-0808">Transferase</keyword>
<evidence type="ECO:0000259" key="13">
    <source>
        <dbReference type="Pfam" id="PF01467"/>
    </source>
</evidence>
<evidence type="ECO:0000256" key="10">
    <source>
        <dbReference type="ARBA" id="ARBA00047428"/>
    </source>
</evidence>
<keyword evidence="4 14" id="KW-0548">Nucleotidyltransferase</keyword>
<dbReference type="Proteomes" id="UP001595859">
    <property type="component" value="Unassembled WGS sequence"/>
</dbReference>
<dbReference type="InterPro" id="IPR014729">
    <property type="entry name" value="Rossmann-like_a/b/a_fold"/>
</dbReference>
<evidence type="ECO:0000256" key="6">
    <source>
        <dbReference type="ARBA" id="ARBA00022777"/>
    </source>
</evidence>
<name>A0ABV9RUI3_9PSEU</name>
<evidence type="ECO:0000313" key="14">
    <source>
        <dbReference type="EMBL" id="MFC4852025.1"/>
    </source>
</evidence>
<dbReference type="InterPro" id="IPR002173">
    <property type="entry name" value="Carboh/pur_kinase_PfkB_CS"/>
</dbReference>
<dbReference type="RefSeq" id="WP_378053354.1">
    <property type="nucleotide sequence ID" value="NZ_JBHSIS010000002.1"/>
</dbReference>
<keyword evidence="7" id="KW-0067">ATP-binding</keyword>
<proteinExistence type="predicted"/>
<comment type="pathway">
    <text evidence="1">Bacterial outer membrane biogenesis; LPS core biosynthesis.</text>
</comment>
<dbReference type="InterPro" id="IPR011611">
    <property type="entry name" value="PfkB_dom"/>
</dbReference>
<dbReference type="Pfam" id="PF01467">
    <property type="entry name" value="CTP_transf_like"/>
    <property type="match status" value="1"/>
</dbReference>
<dbReference type="PANTHER" id="PTHR46969:SF1">
    <property type="entry name" value="BIFUNCTIONAL PROTEIN HLDE"/>
    <property type="match status" value="1"/>
</dbReference>
<evidence type="ECO:0000256" key="8">
    <source>
        <dbReference type="ARBA" id="ARBA00023268"/>
    </source>
</evidence>
<keyword evidence="8" id="KW-0511">Multifunctional enzyme</keyword>
<reference evidence="15" key="1">
    <citation type="journal article" date="2019" name="Int. J. Syst. Evol. Microbiol.">
        <title>The Global Catalogue of Microorganisms (GCM) 10K type strain sequencing project: providing services to taxonomists for standard genome sequencing and annotation.</title>
        <authorList>
            <consortium name="The Broad Institute Genomics Platform"/>
            <consortium name="The Broad Institute Genome Sequencing Center for Infectious Disease"/>
            <person name="Wu L."/>
            <person name="Ma J."/>
        </authorList>
    </citation>
    <scope>NUCLEOTIDE SEQUENCE [LARGE SCALE GENOMIC DNA]</scope>
    <source>
        <strain evidence="15">ZS-22-S1</strain>
    </source>
</reference>
<dbReference type="InterPro" id="IPR011914">
    <property type="entry name" value="RfaE_dom_II"/>
</dbReference>
<dbReference type="NCBIfam" id="TIGR00125">
    <property type="entry name" value="cyt_tran_rel"/>
    <property type="match status" value="1"/>
</dbReference>
<dbReference type="Gene3D" id="3.40.1190.20">
    <property type="match status" value="1"/>
</dbReference>
<keyword evidence="15" id="KW-1185">Reference proteome</keyword>
<evidence type="ECO:0000256" key="9">
    <source>
        <dbReference type="ARBA" id="ARBA00023277"/>
    </source>
</evidence>
<dbReference type="GO" id="GO:0016779">
    <property type="term" value="F:nucleotidyltransferase activity"/>
    <property type="evidence" value="ECO:0007669"/>
    <property type="project" value="UniProtKB-KW"/>
</dbReference>
<dbReference type="InterPro" id="IPR004821">
    <property type="entry name" value="Cyt_trans-like"/>
</dbReference>
<evidence type="ECO:0000256" key="3">
    <source>
        <dbReference type="ARBA" id="ARBA00022679"/>
    </source>
</evidence>
<dbReference type="NCBIfam" id="TIGR02199">
    <property type="entry name" value="rfaE_dom_II"/>
    <property type="match status" value="1"/>
</dbReference>
<feature type="region of interest" description="Disordered" evidence="11">
    <location>
        <begin position="1"/>
        <end position="20"/>
    </location>
</feature>
<dbReference type="EMBL" id="JBHSIS010000002">
    <property type="protein sequence ID" value="MFC4852025.1"/>
    <property type="molecule type" value="Genomic_DNA"/>
</dbReference>
<evidence type="ECO:0000256" key="1">
    <source>
        <dbReference type="ARBA" id="ARBA00004713"/>
    </source>
</evidence>
<evidence type="ECO:0000256" key="5">
    <source>
        <dbReference type="ARBA" id="ARBA00022741"/>
    </source>
</evidence>
<gene>
    <name evidence="14" type="primary">rfaE2</name>
    <name evidence="14" type="ORF">ACFPCV_00815</name>
</gene>
<keyword evidence="9" id="KW-0119">Carbohydrate metabolism</keyword>
<comment type="catalytic activity">
    <reaction evidence="10">
        <text>D-glycero-beta-D-manno-heptose 1-phosphate + ATP + H(+) = ADP-D-glycero-beta-D-manno-heptose + diphosphate</text>
        <dbReference type="Rhea" id="RHEA:27465"/>
        <dbReference type="ChEBI" id="CHEBI:15378"/>
        <dbReference type="ChEBI" id="CHEBI:30616"/>
        <dbReference type="ChEBI" id="CHEBI:33019"/>
        <dbReference type="ChEBI" id="CHEBI:59967"/>
        <dbReference type="ChEBI" id="CHEBI:61593"/>
        <dbReference type="EC" id="2.7.7.70"/>
    </reaction>
</comment>
<evidence type="ECO:0000256" key="11">
    <source>
        <dbReference type="SAM" id="MobiDB-lite"/>
    </source>
</evidence>
<organism evidence="14 15">
    <name type="scientific">Actinophytocola glycyrrhizae</name>
    <dbReference type="NCBI Taxonomy" id="2044873"/>
    <lineage>
        <taxon>Bacteria</taxon>
        <taxon>Bacillati</taxon>
        <taxon>Actinomycetota</taxon>
        <taxon>Actinomycetes</taxon>
        <taxon>Pseudonocardiales</taxon>
        <taxon>Pseudonocardiaceae</taxon>
    </lineage>
</organism>
<dbReference type="SUPFAM" id="SSF52374">
    <property type="entry name" value="Nucleotidylyl transferase"/>
    <property type="match status" value="1"/>
</dbReference>
<evidence type="ECO:0000256" key="7">
    <source>
        <dbReference type="ARBA" id="ARBA00022840"/>
    </source>
</evidence>
<comment type="caution">
    <text evidence="14">The sequence shown here is derived from an EMBL/GenBank/DDBJ whole genome shotgun (WGS) entry which is preliminary data.</text>
</comment>
<dbReference type="InterPro" id="IPR029056">
    <property type="entry name" value="Ribokinase-like"/>
</dbReference>
<dbReference type="PROSITE" id="PS00583">
    <property type="entry name" value="PFKB_KINASES_1"/>
    <property type="match status" value="1"/>
</dbReference>
<dbReference type="SUPFAM" id="SSF53613">
    <property type="entry name" value="Ribokinase-like"/>
    <property type="match status" value="1"/>
</dbReference>
<keyword evidence="5" id="KW-0547">Nucleotide-binding</keyword>
<evidence type="ECO:0000313" key="15">
    <source>
        <dbReference type="Proteomes" id="UP001595859"/>
    </source>
</evidence>
<sequence length="505" mass="53008">MTDTSTVDPMAGDDHELPELTPDVPARLAALRPRVLVVGDVILDEWLTGNAERLCREAPAPVVAIDSRTVAPGGAANTAVNLAALGASVRMVSAVGADDSGAELLAALEKAGVDTTSVAVEPGRRTTAKRRVVAGEQVLVRLDDGDRDQAPLTGVPGLADGWDAVVVCDYGTGLLSEAVLDAVLATRPPLVVVDAHDPARWARLRPDLVTPNAGEAAAVLGTSIPAGESLRFLDEHRGTLLTRTGARAVVVTLDRDGAVLLDGARPVHRTWARPVPDNHTAGAGDTFCAALTVARCGGLPSVVAVELAQAAADVVVHRPETAVCTVDDLAERLGGHGTVLDHDRLAALVGEHRAAGRRIVFTNGCFDVLHRGHVNYLNEAKRLGDVLVVAVNSDESVTSLKGEGRPVNGVADRAAVLAGLSCVDHLTVFDEDTPAALLTRLRPDVYAKGGDHRAELLTETPVVREYGGEVRILSYLPDRSTSAVIERIRGGRSAHRPPRPVPRRS</sequence>
<dbReference type="EC" id="2.7.7.70" evidence="2"/>
<evidence type="ECO:0000259" key="12">
    <source>
        <dbReference type="Pfam" id="PF00294"/>
    </source>
</evidence>
<keyword evidence="6" id="KW-0418">Kinase</keyword>
<accession>A0ABV9RUI3</accession>